<dbReference type="SUPFAM" id="SSF55729">
    <property type="entry name" value="Acyl-CoA N-acyltransferases (Nat)"/>
    <property type="match status" value="1"/>
</dbReference>
<accession>A0A316UIV6</accession>
<organism evidence="1 2">
    <name type="scientific">Jaminaea rosea</name>
    <dbReference type="NCBI Taxonomy" id="1569628"/>
    <lineage>
        <taxon>Eukaryota</taxon>
        <taxon>Fungi</taxon>
        <taxon>Dikarya</taxon>
        <taxon>Basidiomycota</taxon>
        <taxon>Ustilaginomycotina</taxon>
        <taxon>Exobasidiomycetes</taxon>
        <taxon>Microstromatales</taxon>
        <taxon>Microstromatales incertae sedis</taxon>
        <taxon>Jaminaea</taxon>
    </lineage>
</organism>
<name>A0A316UIV6_9BASI</name>
<dbReference type="EMBL" id="KZ819678">
    <property type="protein sequence ID" value="PWN24854.1"/>
    <property type="molecule type" value="Genomic_DNA"/>
</dbReference>
<protein>
    <recommendedName>
        <fullName evidence="3">N-acetyltransferase domain-containing protein</fullName>
    </recommendedName>
</protein>
<reference evidence="1 2" key="1">
    <citation type="journal article" date="2018" name="Mol. Biol. Evol.">
        <title>Broad Genomic Sampling Reveals a Smut Pathogenic Ancestry of the Fungal Clade Ustilaginomycotina.</title>
        <authorList>
            <person name="Kijpornyongpan T."/>
            <person name="Mondo S.J."/>
            <person name="Barry K."/>
            <person name="Sandor L."/>
            <person name="Lee J."/>
            <person name="Lipzen A."/>
            <person name="Pangilinan J."/>
            <person name="LaButti K."/>
            <person name="Hainaut M."/>
            <person name="Henrissat B."/>
            <person name="Grigoriev I.V."/>
            <person name="Spatafora J.W."/>
            <person name="Aime M.C."/>
        </authorList>
    </citation>
    <scope>NUCLEOTIDE SEQUENCE [LARGE SCALE GENOMIC DNA]</scope>
    <source>
        <strain evidence="1 2">MCA 5214</strain>
    </source>
</reference>
<dbReference type="Proteomes" id="UP000245884">
    <property type="component" value="Unassembled WGS sequence"/>
</dbReference>
<dbReference type="InterPro" id="IPR016181">
    <property type="entry name" value="Acyl_CoA_acyltransferase"/>
</dbReference>
<dbReference type="GeneID" id="37031723"/>
<keyword evidence="2" id="KW-1185">Reference proteome</keyword>
<sequence length="194" mass="20871">MADAIIEIKTSSDVSKDAALNGELVELINRAFAATKSRFPEEWDLSKPRLLVDDPITLALGDDALVALVRDAAGGSLVAAVAAAPMPNGPRCPEPTSSKGPWFEIKLASADPSRQRTGLVSRALFTLEEHLFVAVRGPINMSLQTCIALTGDYWPKRGFKTIHTEEAATGTWHSLRPFTIMTLAKSLKAATQSN</sequence>
<dbReference type="RefSeq" id="XP_025359466.1">
    <property type="nucleotide sequence ID" value="XM_025509900.1"/>
</dbReference>
<evidence type="ECO:0000313" key="2">
    <source>
        <dbReference type="Proteomes" id="UP000245884"/>
    </source>
</evidence>
<evidence type="ECO:0000313" key="1">
    <source>
        <dbReference type="EMBL" id="PWN24854.1"/>
    </source>
</evidence>
<proteinExistence type="predicted"/>
<dbReference type="AlphaFoldDB" id="A0A316UIV6"/>
<evidence type="ECO:0008006" key="3">
    <source>
        <dbReference type="Google" id="ProtNLM"/>
    </source>
</evidence>
<gene>
    <name evidence="1" type="ORF">BDZ90DRAFT_86543</name>
</gene>